<keyword evidence="1" id="KW-0411">Iron-sulfur</keyword>
<dbReference type="GO" id="GO:0070475">
    <property type="term" value="P:rRNA base methylation"/>
    <property type="evidence" value="ECO:0007669"/>
    <property type="project" value="TreeGrafter"/>
</dbReference>
<evidence type="ECO:0000256" key="6">
    <source>
        <dbReference type="ARBA" id="ARBA00022723"/>
    </source>
</evidence>
<keyword evidence="4 9" id="KW-0808">Transferase</keyword>
<evidence type="ECO:0000256" key="1">
    <source>
        <dbReference type="ARBA" id="ARBA00022485"/>
    </source>
</evidence>
<dbReference type="InterPro" id="IPR030391">
    <property type="entry name" value="MeTrfase_TrmA_CS"/>
</dbReference>
<feature type="domain" description="TRAM" evidence="8">
    <location>
        <begin position="11"/>
        <end position="69"/>
    </location>
</feature>
<dbReference type="SUPFAM" id="SSF50249">
    <property type="entry name" value="Nucleic acid-binding proteins"/>
    <property type="match status" value="1"/>
</dbReference>
<dbReference type="PANTHER" id="PTHR11061:SF49">
    <property type="entry name" value="23S RRNA (URACIL(1939)-C(5))-METHYLTRANSFERASE RLMD"/>
    <property type="match status" value="1"/>
</dbReference>
<dbReference type="EMBL" id="UOFP01000130">
    <property type="protein sequence ID" value="VAW86239.1"/>
    <property type="molecule type" value="Genomic_DNA"/>
</dbReference>
<sequence length="446" mass="50200">MARRTRRRRFKRVPTEQVTVTIESLSHEGRGVARVNDKVVFVNGALPGEEVVFSYVRSASTFDEGRVDEVLSASVDRIEPKCPHFSLCGACSLQHMSSDKQIELKQAQLLEHFEHIGKVTPDELLPPLTGPLWGYRRKARLGVRNVHGKGRVLVGFRERYSPYLADMHRCEVLHPNVGERLDELSELIGSLDAHSEIAQIEVAVSDDDTAMVFRNLVALSEGDREKLIAYGEKTGIHMYEQPKGPATIAPLWPAVSELFYRLPEYDIEMKFRPGDFTQVNTDINRKMIPKALELLDIQPHETVLDLFCGLGNFTLPLARKAKQVVGVEGDEGLVQRAIENAERNGINNVEYHVANLAEDVSKLEWMAQHYDKILIDPARSGALEVLHQLAKFTPEKLVYVSCNPATLARDAGVLVNEYGYRLKQAGVMDMFPHTTHVESIALFERQ</sequence>
<dbReference type="Gene3D" id="2.40.50.140">
    <property type="entry name" value="Nucleic acid-binding proteins"/>
    <property type="match status" value="1"/>
</dbReference>
<dbReference type="InterPro" id="IPR010280">
    <property type="entry name" value="U5_MeTrfase_fam"/>
</dbReference>
<evidence type="ECO:0000256" key="7">
    <source>
        <dbReference type="ARBA" id="ARBA00023004"/>
    </source>
</evidence>
<dbReference type="GO" id="GO:0051539">
    <property type="term" value="F:4 iron, 4 sulfur cluster binding"/>
    <property type="evidence" value="ECO:0007669"/>
    <property type="project" value="UniProtKB-KW"/>
</dbReference>
<dbReference type="InterPro" id="IPR030390">
    <property type="entry name" value="MeTrfase_TrmA_AS"/>
</dbReference>
<dbReference type="PANTHER" id="PTHR11061">
    <property type="entry name" value="RNA M5U METHYLTRANSFERASE"/>
    <property type="match status" value="1"/>
</dbReference>
<dbReference type="CDD" id="cd02440">
    <property type="entry name" value="AdoMet_MTases"/>
    <property type="match status" value="1"/>
</dbReference>
<keyword evidence="1" id="KW-0004">4Fe-4S</keyword>
<keyword evidence="5" id="KW-0949">S-adenosyl-L-methionine</keyword>
<dbReference type="FunFam" id="3.40.50.150:FF:000009">
    <property type="entry name" value="23S rRNA (Uracil(1939)-C(5))-methyltransferase RlmD"/>
    <property type="match status" value="1"/>
</dbReference>
<reference evidence="9" key="1">
    <citation type="submission" date="2018-06" db="EMBL/GenBank/DDBJ databases">
        <authorList>
            <person name="Zhirakovskaya E."/>
        </authorList>
    </citation>
    <scope>NUCLEOTIDE SEQUENCE</scope>
</reference>
<dbReference type="Pfam" id="PF01938">
    <property type="entry name" value="TRAM"/>
    <property type="match status" value="1"/>
</dbReference>
<keyword evidence="6" id="KW-0479">Metal-binding</keyword>
<dbReference type="PROSITE" id="PS51687">
    <property type="entry name" value="SAM_MT_RNA_M5U"/>
    <property type="match status" value="1"/>
</dbReference>
<dbReference type="PROSITE" id="PS01231">
    <property type="entry name" value="TRMA_2"/>
    <property type="match status" value="1"/>
</dbReference>
<evidence type="ECO:0000256" key="4">
    <source>
        <dbReference type="ARBA" id="ARBA00022679"/>
    </source>
</evidence>
<keyword evidence="2" id="KW-0698">rRNA processing</keyword>
<dbReference type="Gene3D" id="2.40.50.1070">
    <property type="match status" value="1"/>
</dbReference>
<name>A0A3B0ZIV9_9ZZZZ</name>
<dbReference type="InterPro" id="IPR002792">
    <property type="entry name" value="TRAM_dom"/>
</dbReference>
<protein>
    <submittedName>
        <fullName evidence="9">23S rRNA (Uracil(1939)-C(5))-methyltransferase</fullName>
        <ecNumber evidence="9">2.1.1.190</ecNumber>
    </submittedName>
</protein>
<gene>
    <name evidence="9" type="ORF">MNBD_GAMMA18-1029</name>
</gene>
<dbReference type="NCBIfam" id="TIGR00479">
    <property type="entry name" value="rumA"/>
    <property type="match status" value="1"/>
</dbReference>
<dbReference type="AlphaFoldDB" id="A0A3B0ZIV9"/>
<dbReference type="FunFam" id="2.40.50.140:FF:000097">
    <property type="entry name" value="23S rRNA (uracil(1939)-C(5))-methyltransferase RlmD"/>
    <property type="match status" value="1"/>
</dbReference>
<keyword evidence="7" id="KW-0408">Iron</keyword>
<dbReference type="GO" id="GO:0003723">
    <property type="term" value="F:RNA binding"/>
    <property type="evidence" value="ECO:0007669"/>
    <property type="project" value="InterPro"/>
</dbReference>
<keyword evidence="3 9" id="KW-0489">Methyltransferase</keyword>
<dbReference type="Pfam" id="PF05958">
    <property type="entry name" value="tRNA_U5-meth_tr"/>
    <property type="match status" value="1"/>
</dbReference>
<dbReference type="EC" id="2.1.1.190" evidence="9"/>
<dbReference type="PROSITE" id="PS01230">
    <property type="entry name" value="TRMA_1"/>
    <property type="match status" value="1"/>
</dbReference>
<dbReference type="InterPro" id="IPR029063">
    <property type="entry name" value="SAM-dependent_MTases_sf"/>
</dbReference>
<dbReference type="SUPFAM" id="SSF53335">
    <property type="entry name" value="S-adenosyl-L-methionine-dependent methyltransferases"/>
    <property type="match status" value="1"/>
</dbReference>
<dbReference type="NCBIfam" id="NF009639">
    <property type="entry name" value="PRK13168.1"/>
    <property type="match status" value="1"/>
</dbReference>
<dbReference type="InterPro" id="IPR001566">
    <property type="entry name" value="23S_rRNA_MeTrfase_RlmD"/>
</dbReference>
<evidence type="ECO:0000256" key="3">
    <source>
        <dbReference type="ARBA" id="ARBA00022603"/>
    </source>
</evidence>
<evidence type="ECO:0000256" key="5">
    <source>
        <dbReference type="ARBA" id="ARBA00022691"/>
    </source>
</evidence>
<proteinExistence type="inferred from homology"/>
<organism evidence="9">
    <name type="scientific">hydrothermal vent metagenome</name>
    <dbReference type="NCBI Taxonomy" id="652676"/>
    <lineage>
        <taxon>unclassified sequences</taxon>
        <taxon>metagenomes</taxon>
        <taxon>ecological metagenomes</taxon>
    </lineage>
</organism>
<dbReference type="GO" id="GO:0046872">
    <property type="term" value="F:metal ion binding"/>
    <property type="evidence" value="ECO:0007669"/>
    <property type="project" value="UniProtKB-KW"/>
</dbReference>
<accession>A0A3B0ZIV9</accession>
<dbReference type="PROSITE" id="PS50926">
    <property type="entry name" value="TRAM"/>
    <property type="match status" value="1"/>
</dbReference>
<dbReference type="InterPro" id="IPR012340">
    <property type="entry name" value="NA-bd_OB-fold"/>
</dbReference>
<evidence type="ECO:0000256" key="2">
    <source>
        <dbReference type="ARBA" id="ARBA00022552"/>
    </source>
</evidence>
<evidence type="ECO:0000313" key="9">
    <source>
        <dbReference type="EMBL" id="VAW86239.1"/>
    </source>
</evidence>
<dbReference type="Gene3D" id="3.40.50.150">
    <property type="entry name" value="Vaccinia Virus protein VP39"/>
    <property type="match status" value="1"/>
</dbReference>
<dbReference type="HAMAP" id="MF_01010">
    <property type="entry name" value="23SrRNA_methyltr_RlmD"/>
    <property type="match status" value="1"/>
</dbReference>
<dbReference type="GO" id="GO:0070041">
    <property type="term" value="F:rRNA (uridine-C5-)-methyltransferase activity"/>
    <property type="evidence" value="ECO:0007669"/>
    <property type="project" value="TreeGrafter"/>
</dbReference>
<evidence type="ECO:0000259" key="8">
    <source>
        <dbReference type="PROSITE" id="PS50926"/>
    </source>
</evidence>